<evidence type="ECO:0000256" key="6">
    <source>
        <dbReference type="ARBA" id="ARBA00023014"/>
    </source>
</evidence>
<comment type="similarity">
    <text evidence="8">Belongs to the Bfd family.</text>
</comment>
<dbReference type="GO" id="GO:0051537">
    <property type="term" value="F:2 iron, 2 sulfur cluster binding"/>
    <property type="evidence" value="ECO:0007669"/>
    <property type="project" value="UniProtKB-KW"/>
</dbReference>
<evidence type="ECO:0000259" key="9">
    <source>
        <dbReference type="Pfam" id="PF04324"/>
    </source>
</evidence>
<dbReference type="InterPro" id="IPR052371">
    <property type="entry name" value="BFD-associated_ferredoxin"/>
</dbReference>
<gene>
    <name evidence="10" type="ORF">IPJ48_00900</name>
</gene>
<keyword evidence="4" id="KW-0249">Electron transport</keyword>
<dbReference type="GO" id="GO:0046872">
    <property type="term" value="F:metal ion binding"/>
    <property type="evidence" value="ECO:0007669"/>
    <property type="project" value="UniProtKB-KW"/>
</dbReference>
<sequence length="64" mass="7099">MYVCVCKAITDQQIREAAKNGALTLDELRLDLGVASECGNCAAYARQLLEETIENQRKAAWHSD</sequence>
<evidence type="ECO:0000313" key="10">
    <source>
        <dbReference type="EMBL" id="MBK7421756.1"/>
    </source>
</evidence>
<accession>A0A9D7I608</accession>
<evidence type="ECO:0000256" key="4">
    <source>
        <dbReference type="ARBA" id="ARBA00022982"/>
    </source>
</evidence>
<feature type="domain" description="BFD-like [2Fe-2S]-binding" evidence="9">
    <location>
        <begin position="2"/>
        <end position="51"/>
    </location>
</feature>
<dbReference type="Gene3D" id="1.10.10.1100">
    <property type="entry name" value="BFD-like [2Fe-2S]-binding domain"/>
    <property type="match status" value="1"/>
</dbReference>
<protein>
    <recommendedName>
        <fullName evidence="7">Bacterioferritin-associated ferredoxin</fullName>
    </recommendedName>
</protein>
<dbReference type="PANTHER" id="PTHR37424">
    <property type="entry name" value="BACTERIOFERRITIN-ASSOCIATED FERREDOXIN"/>
    <property type="match status" value="1"/>
</dbReference>
<evidence type="ECO:0000256" key="3">
    <source>
        <dbReference type="ARBA" id="ARBA00022723"/>
    </source>
</evidence>
<dbReference type="Pfam" id="PF04324">
    <property type="entry name" value="Fer2_BFD"/>
    <property type="match status" value="1"/>
</dbReference>
<dbReference type="InterPro" id="IPR007419">
    <property type="entry name" value="BFD-like_2Fe2S-bd_dom"/>
</dbReference>
<evidence type="ECO:0000256" key="2">
    <source>
        <dbReference type="ARBA" id="ARBA00022714"/>
    </source>
</evidence>
<proteinExistence type="inferred from homology"/>
<dbReference type="AlphaFoldDB" id="A0A9D7I608"/>
<dbReference type="CDD" id="cd19945">
    <property type="entry name" value="Fer2_BFD"/>
    <property type="match status" value="1"/>
</dbReference>
<dbReference type="EMBL" id="JADJNC010000003">
    <property type="protein sequence ID" value="MBK7421756.1"/>
    <property type="molecule type" value="Genomic_DNA"/>
</dbReference>
<comment type="caution">
    <text evidence="10">The sequence shown here is derived from an EMBL/GenBank/DDBJ whole genome shotgun (WGS) entry which is preliminary data.</text>
</comment>
<keyword evidence="1" id="KW-0813">Transport</keyword>
<keyword evidence="5" id="KW-0408">Iron</keyword>
<evidence type="ECO:0000256" key="8">
    <source>
        <dbReference type="ARBA" id="ARBA00046332"/>
    </source>
</evidence>
<keyword evidence="6" id="KW-0411">Iron-sulfur</keyword>
<keyword evidence="3" id="KW-0479">Metal-binding</keyword>
<evidence type="ECO:0000256" key="1">
    <source>
        <dbReference type="ARBA" id="ARBA00022448"/>
    </source>
</evidence>
<evidence type="ECO:0000313" key="11">
    <source>
        <dbReference type="Proteomes" id="UP000886602"/>
    </source>
</evidence>
<dbReference type="InterPro" id="IPR041854">
    <property type="entry name" value="BFD-like_2Fe2S-bd_dom_sf"/>
</dbReference>
<dbReference type="Proteomes" id="UP000886602">
    <property type="component" value="Unassembled WGS sequence"/>
</dbReference>
<reference evidence="10" key="1">
    <citation type="submission" date="2020-10" db="EMBL/GenBank/DDBJ databases">
        <title>Connecting structure to function with the recovery of over 1000 high-quality activated sludge metagenome-assembled genomes encoding full-length rRNA genes using long-read sequencing.</title>
        <authorList>
            <person name="Singleton C.M."/>
            <person name="Petriglieri F."/>
            <person name="Kristensen J.M."/>
            <person name="Kirkegaard R.H."/>
            <person name="Michaelsen T.Y."/>
            <person name="Andersen M.H."/>
            <person name="Karst S.M."/>
            <person name="Dueholm M.S."/>
            <person name="Nielsen P.H."/>
            <person name="Albertsen M."/>
        </authorList>
    </citation>
    <scope>NUCLEOTIDE SEQUENCE</scope>
    <source>
        <strain evidence="10">EsbW_18-Q3-R4-48_MAXAC.044</strain>
    </source>
</reference>
<evidence type="ECO:0000256" key="5">
    <source>
        <dbReference type="ARBA" id="ARBA00023004"/>
    </source>
</evidence>
<organism evidence="10 11">
    <name type="scientific">Candidatus Propionivibrio dominans</name>
    <dbReference type="NCBI Taxonomy" id="2954373"/>
    <lineage>
        <taxon>Bacteria</taxon>
        <taxon>Pseudomonadati</taxon>
        <taxon>Pseudomonadota</taxon>
        <taxon>Betaproteobacteria</taxon>
        <taxon>Rhodocyclales</taxon>
        <taxon>Rhodocyclaceae</taxon>
        <taxon>Propionivibrio</taxon>
    </lineage>
</organism>
<evidence type="ECO:0000256" key="7">
    <source>
        <dbReference type="ARBA" id="ARBA00039386"/>
    </source>
</evidence>
<keyword evidence="2" id="KW-0001">2Fe-2S</keyword>
<name>A0A9D7I608_9RHOO</name>
<dbReference type="PANTHER" id="PTHR37424:SF1">
    <property type="entry name" value="BACTERIOFERRITIN-ASSOCIATED FERREDOXIN"/>
    <property type="match status" value="1"/>
</dbReference>